<evidence type="ECO:0000313" key="3">
    <source>
        <dbReference type="EMBL" id="MFC7304361.1"/>
    </source>
</evidence>
<name>A0ABW2JEB7_9ACTN</name>
<evidence type="ECO:0008006" key="5">
    <source>
        <dbReference type="Google" id="ProtNLM"/>
    </source>
</evidence>
<feature type="transmembrane region" description="Helical" evidence="2">
    <location>
        <begin position="316"/>
        <end position="335"/>
    </location>
</feature>
<dbReference type="Gene3D" id="2.60.120.200">
    <property type="match status" value="1"/>
</dbReference>
<feature type="transmembrane region" description="Helical" evidence="2">
    <location>
        <begin position="288"/>
        <end position="309"/>
    </location>
</feature>
<comment type="caution">
    <text evidence="3">The sequence shown here is derived from an EMBL/GenBank/DDBJ whole genome shotgun (WGS) entry which is preliminary data.</text>
</comment>
<evidence type="ECO:0000256" key="2">
    <source>
        <dbReference type="SAM" id="Phobius"/>
    </source>
</evidence>
<organism evidence="3 4">
    <name type="scientific">Streptomyces monticola</name>
    <dbReference type="NCBI Taxonomy" id="2666263"/>
    <lineage>
        <taxon>Bacteria</taxon>
        <taxon>Bacillati</taxon>
        <taxon>Actinomycetota</taxon>
        <taxon>Actinomycetes</taxon>
        <taxon>Kitasatosporales</taxon>
        <taxon>Streptomycetaceae</taxon>
        <taxon>Streptomyces</taxon>
    </lineage>
</organism>
<dbReference type="EMBL" id="JBHTCF010000003">
    <property type="protein sequence ID" value="MFC7304361.1"/>
    <property type="molecule type" value="Genomic_DNA"/>
</dbReference>
<feature type="transmembrane region" description="Helical" evidence="2">
    <location>
        <begin position="381"/>
        <end position="401"/>
    </location>
</feature>
<feature type="transmembrane region" description="Helical" evidence="2">
    <location>
        <begin position="243"/>
        <end position="268"/>
    </location>
</feature>
<dbReference type="Proteomes" id="UP001596523">
    <property type="component" value="Unassembled WGS sequence"/>
</dbReference>
<evidence type="ECO:0000313" key="4">
    <source>
        <dbReference type="Proteomes" id="UP001596523"/>
    </source>
</evidence>
<keyword evidence="2" id="KW-0812">Transmembrane</keyword>
<gene>
    <name evidence="3" type="ORF">ACFQVC_09085</name>
</gene>
<sequence length="450" mass="46739">MTGIITYPPPDHDEIVPGLVPWAKAGLVIKDGLRQGSAYAALTMTGGHGVRMQHNYTHDKAGRPGRVSAANPRWLRLVRSGEMVTGYESADGKRWVKVATVRLAGLSGTAQEGLFASSPGDLTLRRVGLGAGIGEVRFTQTTAVFDHVTVAGARPGAWRGDAVGAMGETDWEEKHRAPGLVEAGDRLTVTGSGDIGPVASEGGARTVENTLIGLVPALLVLMVVAIRFATADTRGARVLVSKALVTGTVAVLVGLVGTGTVLVAGTAILRANGTGVAPVAVLTEVRVVVGAAAVLGAGTVLALALGVLLRRVWQAVLIAVLVLPLPYVLAVSPLLPEGAAQWLLRVTPAAGFAVTQSLREYPQVLAHYVPSEGYFPLAPPAGFAVLCGYAAVVSGAALYRLRRQSAAVPERTDVPPPRFDAEPMQGDAEAMQVDGEPAQSDGPPKRSDWR</sequence>
<keyword evidence="2" id="KW-1133">Transmembrane helix</keyword>
<evidence type="ECO:0000256" key="1">
    <source>
        <dbReference type="SAM" id="MobiDB-lite"/>
    </source>
</evidence>
<keyword evidence="2" id="KW-0472">Membrane</keyword>
<proteinExistence type="predicted"/>
<protein>
    <recommendedName>
        <fullName evidence="5">DUF1349 domain-containing protein</fullName>
    </recommendedName>
</protein>
<accession>A0ABW2JEB7</accession>
<feature type="transmembrane region" description="Helical" evidence="2">
    <location>
        <begin position="211"/>
        <end position="231"/>
    </location>
</feature>
<reference evidence="4" key="1">
    <citation type="journal article" date="2019" name="Int. J. Syst. Evol. Microbiol.">
        <title>The Global Catalogue of Microorganisms (GCM) 10K type strain sequencing project: providing services to taxonomists for standard genome sequencing and annotation.</title>
        <authorList>
            <consortium name="The Broad Institute Genomics Platform"/>
            <consortium name="The Broad Institute Genome Sequencing Center for Infectious Disease"/>
            <person name="Wu L."/>
            <person name="Ma J."/>
        </authorList>
    </citation>
    <scope>NUCLEOTIDE SEQUENCE [LARGE SCALE GENOMIC DNA]</scope>
    <source>
        <strain evidence="4">SYNS20</strain>
    </source>
</reference>
<keyword evidence="4" id="KW-1185">Reference proteome</keyword>
<feature type="region of interest" description="Disordered" evidence="1">
    <location>
        <begin position="409"/>
        <end position="450"/>
    </location>
</feature>